<evidence type="ECO:0000313" key="2">
    <source>
        <dbReference type="Proteomes" id="UP001148786"/>
    </source>
</evidence>
<name>A0A9W8JSK6_9AGAR</name>
<comment type="caution">
    <text evidence="1">The sequence shown here is derived from an EMBL/GenBank/DDBJ whole genome shotgun (WGS) entry which is preliminary data.</text>
</comment>
<proteinExistence type="predicted"/>
<dbReference type="AlphaFoldDB" id="A0A9W8JSK6"/>
<keyword evidence="2" id="KW-1185">Reference proteome</keyword>
<organism evidence="1 2">
    <name type="scientific">Agrocybe chaxingu</name>
    <dbReference type="NCBI Taxonomy" id="84603"/>
    <lineage>
        <taxon>Eukaryota</taxon>
        <taxon>Fungi</taxon>
        <taxon>Dikarya</taxon>
        <taxon>Basidiomycota</taxon>
        <taxon>Agaricomycotina</taxon>
        <taxon>Agaricomycetes</taxon>
        <taxon>Agaricomycetidae</taxon>
        <taxon>Agaricales</taxon>
        <taxon>Agaricineae</taxon>
        <taxon>Strophariaceae</taxon>
        <taxon>Agrocybe</taxon>
    </lineage>
</organism>
<accession>A0A9W8JSK6</accession>
<dbReference type="EMBL" id="JANKHO010001672">
    <property type="protein sequence ID" value="KAJ3500083.1"/>
    <property type="molecule type" value="Genomic_DNA"/>
</dbReference>
<gene>
    <name evidence="1" type="ORF">NLJ89_g9949</name>
</gene>
<protein>
    <submittedName>
        <fullName evidence="1">Uncharacterized protein</fullName>
    </submittedName>
</protein>
<dbReference type="Proteomes" id="UP001148786">
    <property type="component" value="Unassembled WGS sequence"/>
</dbReference>
<evidence type="ECO:0000313" key="1">
    <source>
        <dbReference type="EMBL" id="KAJ3500083.1"/>
    </source>
</evidence>
<sequence length="157" mass="17228">MHLQPAFAFAVADVLLGAHDAPTARLLDRRGRPYCGPSSNASLPPALIALLDSSTSRRRTRPYFPHPSLLKKPTFQDTHDNHDTVTGHRCHVIPESRTISNPPSTAWITLNGCTRMPNDRDAERIAPSQAHTTALAIIFAVGIVQSSPMPSALMRRY</sequence>
<reference evidence="1" key="1">
    <citation type="submission" date="2022-07" db="EMBL/GenBank/DDBJ databases">
        <title>Genome Sequence of Agrocybe chaxingu.</title>
        <authorList>
            <person name="Buettner E."/>
        </authorList>
    </citation>
    <scope>NUCLEOTIDE SEQUENCE</scope>
    <source>
        <strain evidence="1">MP-N11</strain>
    </source>
</reference>